<evidence type="ECO:0000256" key="6">
    <source>
        <dbReference type="ARBA" id="ARBA00023315"/>
    </source>
</evidence>
<proteinExistence type="predicted"/>
<evidence type="ECO:0000256" key="2">
    <source>
        <dbReference type="ARBA" id="ARBA00022475"/>
    </source>
</evidence>
<keyword evidence="8" id="KW-1185">Reference proteome</keyword>
<dbReference type="RefSeq" id="WP_289828956.1">
    <property type="nucleotide sequence ID" value="NZ_JAUEDK010000007.1"/>
</dbReference>
<dbReference type="CDD" id="cd07984">
    <property type="entry name" value="LPLAT_LABLAT-like"/>
    <property type="match status" value="1"/>
</dbReference>
<dbReference type="Pfam" id="PF03279">
    <property type="entry name" value="Lip_A_acyltrans"/>
    <property type="match status" value="1"/>
</dbReference>
<name>A0ABT7XKS4_9NEIS</name>
<gene>
    <name evidence="7" type="ORF">QU481_05710</name>
</gene>
<keyword evidence="4" id="KW-0808">Transferase</keyword>
<sequence length="301" mass="33811">MKANAVWANRAERGSTFWLGVMRHLALRLGRRPARALLYPITLYFLLFPGPAGAASRDYLARLFGRPASLAERWRHFFCFASTVLDRLYLLNERDDLFEIEIEGRELVEEAMARGDGVFLLGSHLGSFEALRAAGRWNSELRVTLVMYPDNARQIQATLAAINPSLQEAIIPLGHLDSMLAMKTRLEAGDLVGMLGDRSPQQEAMAKRPFLGADAAFPLGPLRLAAVLRRPVLFMTGLYLGGNRYRLHFSELADFSAVERGGREAAVQGALTNYAARLEQQCRTAPYNWFNFYDFWADHAD</sequence>
<keyword evidence="5" id="KW-0472">Membrane</keyword>
<accession>A0ABT7XKS4</accession>
<keyword evidence="6" id="KW-0012">Acyltransferase</keyword>
<dbReference type="PANTHER" id="PTHR30606:SF9">
    <property type="entry name" value="LIPID A BIOSYNTHESIS LAUROYLTRANSFERASE"/>
    <property type="match status" value="1"/>
</dbReference>
<dbReference type="Proteomes" id="UP001168540">
    <property type="component" value="Unassembled WGS sequence"/>
</dbReference>
<keyword evidence="2" id="KW-1003">Cell membrane</keyword>
<evidence type="ECO:0000256" key="4">
    <source>
        <dbReference type="ARBA" id="ARBA00022679"/>
    </source>
</evidence>
<dbReference type="EMBL" id="JAUEDK010000007">
    <property type="protein sequence ID" value="MDN0074389.1"/>
    <property type="molecule type" value="Genomic_DNA"/>
</dbReference>
<evidence type="ECO:0000256" key="1">
    <source>
        <dbReference type="ARBA" id="ARBA00004533"/>
    </source>
</evidence>
<evidence type="ECO:0000256" key="3">
    <source>
        <dbReference type="ARBA" id="ARBA00022519"/>
    </source>
</evidence>
<evidence type="ECO:0000256" key="5">
    <source>
        <dbReference type="ARBA" id="ARBA00023136"/>
    </source>
</evidence>
<dbReference type="InterPro" id="IPR014548">
    <property type="entry name" value="Ac_Trasf"/>
</dbReference>
<dbReference type="PANTHER" id="PTHR30606">
    <property type="entry name" value="LIPID A BIOSYNTHESIS LAUROYL ACYLTRANSFERASE"/>
    <property type="match status" value="1"/>
</dbReference>
<keyword evidence="3" id="KW-0997">Cell inner membrane</keyword>
<dbReference type="PIRSF" id="PIRSF028561">
    <property type="entry name" value="Ac_Trasf"/>
    <property type="match status" value="1"/>
</dbReference>
<evidence type="ECO:0000313" key="7">
    <source>
        <dbReference type="EMBL" id="MDN0074389.1"/>
    </source>
</evidence>
<dbReference type="InterPro" id="IPR004960">
    <property type="entry name" value="LipA_acyltrans"/>
</dbReference>
<protein>
    <submittedName>
        <fullName evidence="7">Acyl-CoA synthetase</fullName>
    </submittedName>
</protein>
<comment type="caution">
    <text evidence="7">The sequence shown here is derived from an EMBL/GenBank/DDBJ whole genome shotgun (WGS) entry which is preliminary data.</text>
</comment>
<organism evidence="7 8">
    <name type="scientific">Crenobacter oryzisoli</name>
    <dbReference type="NCBI Taxonomy" id="3056844"/>
    <lineage>
        <taxon>Bacteria</taxon>
        <taxon>Pseudomonadati</taxon>
        <taxon>Pseudomonadota</taxon>
        <taxon>Betaproteobacteria</taxon>
        <taxon>Neisseriales</taxon>
        <taxon>Neisseriaceae</taxon>
        <taxon>Crenobacter</taxon>
    </lineage>
</organism>
<evidence type="ECO:0000313" key="8">
    <source>
        <dbReference type="Proteomes" id="UP001168540"/>
    </source>
</evidence>
<reference evidence="7" key="1">
    <citation type="submission" date="2023-06" db="EMBL/GenBank/DDBJ databases">
        <authorList>
            <person name="Zhang S."/>
        </authorList>
    </citation>
    <scope>NUCLEOTIDE SEQUENCE</scope>
    <source>
        <strain evidence="7">SG2303</strain>
    </source>
</reference>
<comment type="subcellular location">
    <subcellularLocation>
        <location evidence="1">Cell inner membrane</location>
    </subcellularLocation>
</comment>